<dbReference type="RefSeq" id="WP_066887127.1">
    <property type="nucleotide sequence ID" value="NZ_LODL01000040.1"/>
</dbReference>
<proteinExistence type="predicted"/>
<accession>A0A133XDK5</accession>
<dbReference type="Proteomes" id="UP000070186">
    <property type="component" value="Unassembled WGS sequence"/>
</dbReference>
<dbReference type="InterPro" id="IPR041519">
    <property type="entry name" value="HEPN_RiboL-PSP"/>
</dbReference>
<dbReference type="EMBL" id="LODL01000040">
    <property type="protein sequence ID" value="KXB29006.1"/>
    <property type="molecule type" value="Genomic_DNA"/>
</dbReference>
<evidence type="ECO:0000313" key="2">
    <source>
        <dbReference type="EMBL" id="KXB29006.1"/>
    </source>
</evidence>
<feature type="domain" description="RiboL-PSP-HEPN" evidence="1">
    <location>
        <begin position="14"/>
        <end position="177"/>
    </location>
</feature>
<organism evidence="2 3">
    <name type="scientific">Dechloromonas denitrificans</name>
    <dbReference type="NCBI Taxonomy" id="281362"/>
    <lineage>
        <taxon>Bacteria</taxon>
        <taxon>Pseudomonadati</taxon>
        <taxon>Pseudomonadota</taxon>
        <taxon>Betaproteobacteria</taxon>
        <taxon>Rhodocyclales</taxon>
        <taxon>Azonexaceae</taxon>
        <taxon>Dechloromonas</taxon>
    </lineage>
</organism>
<dbReference type="AlphaFoldDB" id="A0A133XDK5"/>
<name>A0A133XDK5_9RHOO</name>
<evidence type="ECO:0000313" key="3">
    <source>
        <dbReference type="Proteomes" id="UP000070186"/>
    </source>
</evidence>
<dbReference type="Pfam" id="PF18735">
    <property type="entry name" value="HEPN_RiboL-PSP"/>
    <property type="match status" value="1"/>
</dbReference>
<reference evidence="2 3" key="1">
    <citation type="submission" date="2015-12" db="EMBL/GenBank/DDBJ databases">
        <title>Nitrous oxide reduction kinetics distinguish bacteria harboring typical versus atypical NosZ.</title>
        <authorList>
            <person name="Yoon S."/>
            <person name="Nissen S."/>
            <person name="Park D."/>
            <person name="Sanford R.A."/>
            <person name="Loeffler F.E."/>
        </authorList>
    </citation>
    <scope>NUCLEOTIDE SEQUENCE [LARGE SCALE GENOMIC DNA]</scope>
    <source>
        <strain evidence="2 3">ATCC BAA-841</strain>
    </source>
</reference>
<comment type="caution">
    <text evidence="2">The sequence shown here is derived from an EMBL/GenBank/DDBJ whole genome shotgun (WGS) entry which is preliminary data.</text>
</comment>
<gene>
    <name evidence="2" type="ORF">AT959_19490</name>
</gene>
<sequence length="180" mass="20446">MSRAYQSFEFGIKDAEELLAHFDAINTNPPPANAEVLKRAGLVMALTAWETYVEDRLLEEMNKKLGVVAGSYVGDFVLKKLHTDLKQFHNPSSDKTKRIFQEYLGLDVTEGWSWANYEPEKARATLNSWIGKRGDAVHRSKPLNNGSPVAHLIKRDELEKVIRFIKDLVKATDVYVDNNL</sequence>
<keyword evidence="3" id="KW-1185">Reference proteome</keyword>
<protein>
    <recommendedName>
        <fullName evidence="1">RiboL-PSP-HEPN domain-containing protein</fullName>
    </recommendedName>
</protein>
<evidence type="ECO:0000259" key="1">
    <source>
        <dbReference type="Pfam" id="PF18735"/>
    </source>
</evidence>